<feature type="signal peptide" evidence="2">
    <location>
        <begin position="1"/>
        <end position="24"/>
    </location>
</feature>
<feature type="compositionally biased region" description="Basic and acidic residues" evidence="1">
    <location>
        <begin position="24"/>
        <end position="46"/>
    </location>
</feature>
<dbReference type="EMBL" id="LGUE01000004">
    <property type="protein sequence ID" value="KON84629.1"/>
    <property type="molecule type" value="Genomic_DNA"/>
</dbReference>
<evidence type="ECO:0000313" key="3">
    <source>
        <dbReference type="EMBL" id="KON84629.1"/>
    </source>
</evidence>
<dbReference type="AlphaFoldDB" id="A0A0M0G4A0"/>
<dbReference type="OrthoDB" id="2138699at2"/>
<feature type="region of interest" description="Disordered" evidence="1">
    <location>
        <begin position="23"/>
        <end position="52"/>
    </location>
</feature>
<reference evidence="4" key="1">
    <citation type="submission" date="2015-07" db="EMBL/GenBank/DDBJ databases">
        <title>Fjat-14235 jcm11544.</title>
        <authorList>
            <person name="Liu B."/>
            <person name="Wang J."/>
            <person name="Zhu Y."/>
            <person name="Liu G."/>
            <person name="Chen Q."/>
            <person name="Chen Z."/>
            <person name="Lan J."/>
            <person name="Che J."/>
            <person name="Ge C."/>
            <person name="Shi H."/>
            <person name="Pan Z."/>
            <person name="Liu X."/>
        </authorList>
    </citation>
    <scope>NUCLEOTIDE SEQUENCE [LARGE SCALE GENOMIC DNA]</scope>
    <source>
        <strain evidence="4">JCM 11544</strain>
    </source>
</reference>
<keyword evidence="4" id="KW-1185">Reference proteome</keyword>
<keyword evidence="2" id="KW-0732">Signal</keyword>
<gene>
    <name evidence="3" type="ORF">AF331_11365</name>
</gene>
<dbReference type="Gene3D" id="2.60.40.4170">
    <property type="match status" value="1"/>
</dbReference>
<dbReference type="STRING" id="189381.GCA_900166615_01605"/>
<name>A0A0M0G4A0_9BACI</name>
<evidence type="ECO:0000256" key="2">
    <source>
        <dbReference type="SAM" id="SignalP"/>
    </source>
</evidence>
<feature type="chain" id="PRO_5005599206" description="DUF5068 domain-containing protein" evidence="2">
    <location>
        <begin position="25"/>
        <end position="405"/>
    </location>
</feature>
<evidence type="ECO:0000256" key="1">
    <source>
        <dbReference type="SAM" id="MobiDB-lite"/>
    </source>
</evidence>
<organism evidence="3 4">
    <name type="scientific">Rossellomorea marisflavi</name>
    <dbReference type="NCBI Taxonomy" id="189381"/>
    <lineage>
        <taxon>Bacteria</taxon>
        <taxon>Bacillati</taxon>
        <taxon>Bacillota</taxon>
        <taxon>Bacilli</taxon>
        <taxon>Bacillales</taxon>
        <taxon>Bacillaceae</taxon>
        <taxon>Rossellomorea</taxon>
    </lineage>
</organism>
<comment type="caution">
    <text evidence="3">The sequence shown here is derived from an EMBL/GenBank/DDBJ whole genome shotgun (WGS) entry which is preliminary data.</text>
</comment>
<evidence type="ECO:0000313" key="4">
    <source>
        <dbReference type="Proteomes" id="UP000037405"/>
    </source>
</evidence>
<dbReference type="RefSeq" id="WP_053428225.1">
    <property type="nucleotide sequence ID" value="NZ_LGUE01000004.1"/>
</dbReference>
<dbReference type="Pfam" id="PF16781">
    <property type="entry name" value="DUF5068"/>
    <property type="match status" value="1"/>
</dbReference>
<dbReference type="InterPro" id="IPR031888">
    <property type="entry name" value="DUF5068"/>
</dbReference>
<protein>
    <recommendedName>
        <fullName evidence="5">DUF5068 domain-containing protein</fullName>
    </recommendedName>
</protein>
<evidence type="ECO:0008006" key="5">
    <source>
        <dbReference type="Google" id="ProtNLM"/>
    </source>
</evidence>
<proteinExistence type="predicted"/>
<sequence>MSKKWISIMLAVLVAFAVSGCGQADEKASGDGKKEETKKEESKDSGNQEFSDLITFMEKETGGSAKKVFENTKPEQEYETEGIKVSLDEYQVLELNGLDEEHRTPFKKEEDGAVVLAKYTLKNESDQDVYYNPTLNMTFSGADKSYDNYRELLPEDKQIKEMLTPDNEYLWKKGETITGYYTYTMSKGDLEKAMDVSTVAIEVPAAQAEKDDYNSLIGEKGIFNVGLTEAGVKKVADNKKFYQDLTTKNDMGEKVMVDEKEGIGTNEKIGDLTFTLEGYQFAEFTPNAVEAPKFSNFKGDMVLLTVKLQVENGGKEQLSQGSPTSKLLIDGGADYTLDQPMLTGYAYDDVIEPGESGELLQIFVLDKEKYEKIWKDKSFEMEIAHLQNAKAKELFEGKTVSFKLK</sequence>
<dbReference type="Proteomes" id="UP000037405">
    <property type="component" value="Unassembled WGS sequence"/>
</dbReference>
<dbReference type="PATRIC" id="fig|189381.12.peg.2290"/>
<dbReference type="PROSITE" id="PS51257">
    <property type="entry name" value="PROKAR_LIPOPROTEIN"/>
    <property type="match status" value="1"/>
</dbReference>
<accession>A0A0M0G4A0</accession>